<dbReference type="RefSeq" id="WP_094860866.1">
    <property type="nucleotide sequence ID" value="NZ_NKYE01000001.1"/>
</dbReference>
<accession>A0A263DC62</accession>
<dbReference type="PROSITE" id="PS50943">
    <property type="entry name" value="HTH_CROC1"/>
    <property type="match status" value="1"/>
</dbReference>
<dbReference type="InterPro" id="IPR010982">
    <property type="entry name" value="Lambda_DNA-bd_dom_sf"/>
</dbReference>
<keyword evidence="3" id="KW-1185">Reference proteome</keyword>
<dbReference type="SUPFAM" id="SSF47413">
    <property type="entry name" value="lambda repressor-like DNA-binding domains"/>
    <property type="match status" value="1"/>
</dbReference>
<dbReference type="InParanoid" id="A0A263DC62"/>
<name>A0A263DC62_9PSEU</name>
<proteinExistence type="predicted"/>
<evidence type="ECO:0000313" key="2">
    <source>
        <dbReference type="EMBL" id="OZM75087.1"/>
    </source>
</evidence>
<dbReference type="EMBL" id="NKYE01000001">
    <property type="protein sequence ID" value="OZM75087.1"/>
    <property type="molecule type" value="Genomic_DNA"/>
</dbReference>
<dbReference type="Proteomes" id="UP000242444">
    <property type="component" value="Unassembled WGS sequence"/>
</dbReference>
<feature type="domain" description="HTH cro/C1-type" evidence="1">
    <location>
        <begin position="14"/>
        <end position="70"/>
    </location>
</feature>
<reference evidence="2 3" key="1">
    <citation type="submission" date="2017-07" db="EMBL/GenBank/DDBJ databases">
        <title>Amycolatopsis antarcticus sp. nov., isolated from the surface of an Antarcticus brown macroalga.</title>
        <authorList>
            <person name="Wang J."/>
            <person name="Leiva S."/>
            <person name="Huang J."/>
            <person name="Huang Y."/>
        </authorList>
    </citation>
    <scope>NUCLEOTIDE SEQUENCE [LARGE SCALE GENOMIC DNA]</scope>
    <source>
        <strain evidence="2 3">AU-G6</strain>
    </source>
</reference>
<dbReference type="CDD" id="cd00093">
    <property type="entry name" value="HTH_XRE"/>
    <property type="match status" value="1"/>
</dbReference>
<organism evidence="2 3">
    <name type="scientific">Amycolatopsis antarctica</name>
    <dbReference type="NCBI Taxonomy" id="1854586"/>
    <lineage>
        <taxon>Bacteria</taxon>
        <taxon>Bacillati</taxon>
        <taxon>Actinomycetota</taxon>
        <taxon>Actinomycetes</taxon>
        <taxon>Pseudonocardiales</taxon>
        <taxon>Pseudonocardiaceae</taxon>
        <taxon>Amycolatopsis</taxon>
    </lineage>
</organism>
<dbReference type="AlphaFoldDB" id="A0A263DC62"/>
<comment type="caution">
    <text evidence="2">The sequence shown here is derived from an EMBL/GenBank/DDBJ whole genome shotgun (WGS) entry which is preliminary data.</text>
</comment>
<dbReference type="Pfam" id="PF13560">
    <property type="entry name" value="HTH_31"/>
    <property type="match status" value="1"/>
</dbReference>
<dbReference type="GO" id="GO:0003677">
    <property type="term" value="F:DNA binding"/>
    <property type="evidence" value="ECO:0007669"/>
    <property type="project" value="InterPro"/>
</dbReference>
<evidence type="ECO:0000313" key="3">
    <source>
        <dbReference type="Proteomes" id="UP000242444"/>
    </source>
</evidence>
<evidence type="ECO:0000259" key="1">
    <source>
        <dbReference type="PROSITE" id="PS50943"/>
    </source>
</evidence>
<dbReference type="InterPro" id="IPR001387">
    <property type="entry name" value="Cro/C1-type_HTH"/>
</dbReference>
<protein>
    <submittedName>
        <fullName evidence="2">Transcriptional regulator</fullName>
    </submittedName>
</protein>
<gene>
    <name evidence="2" type="ORF">CFN78_02620</name>
</gene>
<dbReference type="OrthoDB" id="3504495at2"/>
<dbReference type="Gene3D" id="1.10.260.40">
    <property type="entry name" value="lambda repressor-like DNA-binding domains"/>
    <property type="match status" value="1"/>
</dbReference>
<sequence>MSDELAGRPIGERIQAIRERTGKSRPVVAGLVGRSAEWLKAVERGRRQPPRIDMLIRLGEALGVVDLSELTGAESLNISLQRRAGHEIVAPIREAIESADLTVSPDPRPNAEHLAVQAERAWQTWHASAIPRAAAGALLPRLIREGRRATRLLDGNDRRKAFAALASAYALSEQVLAWVADSALLWLAADRCMECAQQADDPETLAAAAWVLGNVWRSTGREEDAWRLVSDASAVLEPHLDNGSDDTRALWGSNQLHASITLARLGREGDAMHALDQADAMTARLPKGYAHPWTLFGSPNATMTGISVSVDLRKSGHAIDYANAGDLDAIPSLDRRARLWLELARGYNQRGDTISTLHTMQRATSISAESMRAHPIARSLAGELVTSGGRLVETEARALARQVGLVGV</sequence>